<evidence type="ECO:0000313" key="1">
    <source>
        <dbReference type="EMBL" id="KAF2728551.1"/>
    </source>
</evidence>
<protein>
    <submittedName>
        <fullName evidence="1">Uncharacterized protein</fullName>
    </submittedName>
</protein>
<name>A0A9P4UX36_9PLEO</name>
<proteinExistence type="predicted"/>
<reference evidence="1" key="1">
    <citation type="journal article" date="2020" name="Stud. Mycol.">
        <title>101 Dothideomycetes genomes: a test case for predicting lifestyles and emergence of pathogens.</title>
        <authorList>
            <person name="Haridas S."/>
            <person name="Albert R."/>
            <person name="Binder M."/>
            <person name="Bloem J."/>
            <person name="Labutti K."/>
            <person name="Salamov A."/>
            <person name="Andreopoulos B."/>
            <person name="Baker S."/>
            <person name="Barry K."/>
            <person name="Bills G."/>
            <person name="Bluhm B."/>
            <person name="Cannon C."/>
            <person name="Castanera R."/>
            <person name="Culley D."/>
            <person name="Daum C."/>
            <person name="Ezra D."/>
            <person name="Gonzalez J."/>
            <person name="Henrissat B."/>
            <person name="Kuo A."/>
            <person name="Liang C."/>
            <person name="Lipzen A."/>
            <person name="Lutzoni F."/>
            <person name="Magnuson J."/>
            <person name="Mondo S."/>
            <person name="Nolan M."/>
            <person name="Ohm R."/>
            <person name="Pangilinan J."/>
            <person name="Park H.-J."/>
            <person name="Ramirez L."/>
            <person name="Alfaro M."/>
            <person name="Sun H."/>
            <person name="Tritt A."/>
            <person name="Yoshinaga Y."/>
            <person name="Zwiers L.-H."/>
            <person name="Turgeon B."/>
            <person name="Goodwin S."/>
            <person name="Spatafora J."/>
            <person name="Crous P."/>
            <person name="Grigoriev I."/>
        </authorList>
    </citation>
    <scope>NUCLEOTIDE SEQUENCE</scope>
    <source>
        <strain evidence="1">CBS 125425</strain>
    </source>
</reference>
<dbReference type="EMBL" id="ML996275">
    <property type="protein sequence ID" value="KAF2728551.1"/>
    <property type="molecule type" value="Genomic_DNA"/>
</dbReference>
<sequence length="324" mass="37043">MMDFLADDKVFCQNSKNLTVEQHEIVTARCRIFLYSQGLGERTIGKTEQGDMSLREKIKANAEALSHTDPLVAQEAQLVVAKAKAKLAGEQPKATTPEYPLYRNYDRTYLVSIAFNPIAALFIHRSLTAMNLKTKFWHQMVFFSLIELVGDSKLVCSNNEDDNQPNSLPNPSRKRIRIPSFEKNLQSWRDPNSTRLIINELPESFQLALSTSCQDCCQLLLQDSHLRLKLRSLEGWTLIVEHICKENIREVKGFYVCRLYRSQVLKIFPRLLLDRIKESDMWNKEDSSLEAISQCVTVTIPHNAIEDIEVTLVVGKNSWIGNVA</sequence>
<gene>
    <name evidence="1" type="ORF">EJ04DRAFT_556681</name>
</gene>
<accession>A0A9P4UX36</accession>
<comment type="caution">
    <text evidence="1">The sequence shown here is derived from an EMBL/GenBank/DDBJ whole genome shotgun (WGS) entry which is preliminary data.</text>
</comment>
<dbReference type="AlphaFoldDB" id="A0A9P4UX36"/>
<organism evidence="1 2">
    <name type="scientific">Polyplosphaeria fusca</name>
    <dbReference type="NCBI Taxonomy" id="682080"/>
    <lineage>
        <taxon>Eukaryota</taxon>
        <taxon>Fungi</taxon>
        <taxon>Dikarya</taxon>
        <taxon>Ascomycota</taxon>
        <taxon>Pezizomycotina</taxon>
        <taxon>Dothideomycetes</taxon>
        <taxon>Pleosporomycetidae</taxon>
        <taxon>Pleosporales</taxon>
        <taxon>Tetraplosphaeriaceae</taxon>
        <taxon>Polyplosphaeria</taxon>
    </lineage>
</organism>
<evidence type="ECO:0000313" key="2">
    <source>
        <dbReference type="Proteomes" id="UP000799444"/>
    </source>
</evidence>
<dbReference type="Proteomes" id="UP000799444">
    <property type="component" value="Unassembled WGS sequence"/>
</dbReference>
<keyword evidence="2" id="KW-1185">Reference proteome</keyword>